<evidence type="ECO:0000313" key="2">
    <source>
        <dbReference type="EMBL" id="KAF8782895.1"/>
    </source>
</evidence>
<protein>
    <submittedName>
        <fullName evidence="2">Uncharacterized protein</fullName>
    </submittedName>
</protein>
<feature type="chain" id="PRO_5035936213" evidence="1">
    <location>
        <begin position="18"/>
        <end position="87"/>
    </location>
</feature>
<evidence type="ECO:0000256" key="1">
    <source>
        <dbReference type="SAM" id="SignalP"/>
    </source>
</evidence>
<sequence>MIKTLLLVFAAIATVNAIVCTKETCSLVRCMQANCTGDQVLVPKGGFCGCCDACITFLKEGEECPIPLRGGTPPTRRCGEGLECVFS</sequence>
<dbReference type="EMBL" id="JABXBU010001863">
    <property type="protein sequence ID" value="KAF8782895.1"/>
    <property type="molecule type" value="Genomic_DNA"/>
</dbReference>
<reference evidence="2" key="2">
    <citation type="submission" date="2020-06" db="EMBL/GenBank/DDBJ databases">
        <authorList>
            <person name="Sheffer M."/>
        </authorList>
    </citation>
    <scope>NUCLEOTIDE SEQUENCE</scope>
</reference>
<feature type="signal peptide" evidence="1">
    <location>
        <begin position="1"/>
        <end position="17"/>
    </location>
</feature>
<dbReference type="AlphaFoldDB" id="A0A8T0EX20"/>
<dbReference type="InterPro" id="IPR053741">
    <property type="entry name" value="Ser_Fungal_Prot_Inhib_sf"/>
</dbReference>
<keyword evidence="3" id="KW-1185">Reference proteome</keyword>
<dbReference type="Pfam" id="PF12190">
    <property type="entry name" value="amfpi-1"/>
    <property type="match status" value="1"/>
</dbReference>
<dbReference type="InterPro" id="IPR009030">
    <property type="entry name" value="Growth_fac_rcpt_cys_sf"/>
</dbReference>
<dbReference type="GO" id="GO:0030414">
    <property type="term" value="F:peptidase inhibitor activity"/>
    <property type="evidence" value="ECO:0007669"/>
    <property type="project" value="InterPro"/>
</dbReference>
<reference evidence="2" key="1">
    <citation type="journal article" date="2020" name="bioRxiv">
        <title>Chromosome-level reference genome of the European wasp spider Argiope bruennichi: a resource for studies on range expansion and evolutionary adaptation.</title>
        <authorList>
            <person name="Sheffer M.M."/>
            <person name="Hoppe A."/>
            <person name="Krehenwinkel H."/>
            <person name="Uhl G."/>
            <person name="Kuss A.W."/>
            <person name="Jensen L."/>
            <person name="Jensen C."/>
            <person name="Gillespie R.G."/>
            <person name="Hoff K.J."/>
            <person name="Prost S."/>
        </authorList>
    </citation>
    <scope>NUCLEOTIDE SEQUENCE</scope>
</reference>
<name>A0A8T0EX20_ARGBR</name>
<evidence type="ECO:0000313" key="3">
    <source>
        <dbReference type="Proteomes" id="UP000807504"/>
    </source>
</evidence>
<organism evidence="2 3">
    <name type="scientific">Argiope bruennichi</name>
    <name type="common">Wasp spider</name>
    <name type="synonym">Aranea bruennichi</name>
    <dbReference type="NCBI Taxonomy" id="94029"/>
    <lineage>
        <taxon>Eukaryota</taxon>
        <taxon>Metazoa</taxon>
        <taxon>Ecdysozoa</taxon>
        <taxon>Arthropoda</taxon>
        <taxon>Chelicerata</taxon>
        <taxon>Arachnida</taxon>
        <taxon>Araneae</taxon>
        <taxon>Araneomorphae</taxon>
        <taxon>Entelegynae</taxon>
        <taxon>Araneoidea</taxon>
        <taxon>Araneidae</taxon>
        <taxon>Argiope</taxon>
    </lineage>
</organism>
<keyword evidence="1" id="KW-0732">Signal</keyword>
<proteinExistence type="predicted"/>
<dbReference type="InterPro" id="IPR021066">
    <property type="entry name" value="FPI1"/>
</dbReference>
<dbReference type="Gene3D" id="2.10.80.20">
    <property type="match status" value="1"/>
</dbReference>
<accession>A0A8T0EX20</accession>
<dbReference type="Proteomes" id="UP000807504">
    <property type="component" value="Unassembled WGS sequence"/>
</dbReference>
<dbReference type="SUPFAM" id="SSF57184">
    <property type="entry name" value="Growth factor receptor domain"/>
    <property type="match status" value="1"/>
</dbReference>
<gene>
    <name evidence="2" type="ORF">HNY73_013128</name>
</gene>
<comment type="caution">
    <text evidence="2">The sequence shown here is derived from an EMBL/GenBank/DDBJ whole genome shotgun (WGS) entry which is preliminary data.</text>
</comment>